<dbReference type="GO" id="GO:0034063">
    <property type="term" value="P:stress granule assembly"/>
    <property type="evidence" value="ECO:0007669"/>
    <property type="project" value="TreeGrafter"/>
</dbReference>
<dbReference type="GO" id="GO:0003729">
    <property type="term" value="F:mRNA binding"/>
    <property type="evidence" value="ECO:0007669"/>
    <property type="project" value="TreeGrafter"/>
</dbReference>
<feature type="compositionally biased region" description="Polar residues" evidence="1">
    <location>
        <begin position="307"/>
        <end position="344"/>
    </location>
</feature>
<feature type="region of interest" description="Disordered" evidence="1">
    <location>
        <begin position="601"/>
        <end position="622"/>
    </location>
</feature>
<dbReference type="PANTHER" id="PTHR12854">
    <property type="entry name" value="ATAXIN 2-RELATED"/>
    <property type="match status" value="1"/>
</dbReference>
<evidence type="ECO:0000313" key="4">
    <source>
        <dbReference type="Proteomes" id="UP000738325"/>
    </source>
</evidence>
<feature type="region of interest" description="Disordered" evidence="1">
    <location>
        <begin position="1"/>
        <end position="48"/>
    </location>
</feature>
<sequence>MSAAYRGGKGKWGAQTPGSAGQPGLLPSNSTPALVPSGPNQSSTTNKEVVVNETDSKHLHDRMLFLLSNMIGMNVEITVKNGSRYEGLFHSAFTEGDLGIVLWLAKAVAGKDKKEGVQSISQMIIHAKDCMAINAVGVDFVPHERTSQERGEREGFKTDTDISRSGEIRERDLKKWAPEEHISLGDNLGESHTNGRAGWDQFAVNERLFGVKTDFDEELYTTKLDRSGADFKAREQQAILIANEIQQSATSNVHLREERGLAVDDSGLDEEDLYGAVVRDPLPASNKYMPPAMRRQQQQELKQQKRPSTPLQTPARPSSTSDHPAPSTPSAQESKPATVTSSAVKQDEPLPSQKVDVVEQAPAASPATTGATVSRSNSTKGGNTQFNLNDLRTLNPVSALLTAATIQGSKNQQIPDHAVDSKQIEDNLAKFAMTARTFATNDKALVNQTKIGLTQRRTELLQKEKDGLAAELKQFGKELTKKLNTPVPDDVKEIFGKKGDSTSPVEKTKDVVVSYSTDKDLEHERDRDQRQEQDQEKEQQKELVTNTKPHADKTTAHIAAPVSVASSKPATETKTASSSSFKFNVKASVFKPNVNATPFTPSFAGGEKKSGMPGGPGATDKNLFFGRSIRKGALVLGESMSSPFKKGQTTPSPSSITPTWPYGQRPFRHLFQVTNRYEEDMLYSHNMGQHGGNGVGGYYAMAPYNYGPSGQYGVPPPMTMAAPNHQHMVPYMTSTGPVPFSQPPPPSGMPHTTVGQGFPQMTPTSASPYAPQGFAPARGGIIPPAGMHIHMYPYPPSPHGGPVMMRYPPPPDMMQPLGHNGMIMHQRPMGVDHPIMQYSPGSREAGMDEGATDTSS</sequence>
<dbReference type="SMART" id="SM01272">
    <property type="entry name" value="LsmAD"/>
    <property type="match status" value="1"/>
</dbReference>
<dbReference type="GO" id="GO:0010494">
    <property type="term" value="C:cytoplasmic stress granule"/>
    <property type="evidence" value="ECO:0007669"/>
    <property type="project" value="TreeGrafter"/>
</dbReference>
<feature type="compositionally biased region" description="Basic and acidic residues" evidence="1">
    <location>
        <begin position="517"/>
        <end position="541"/>
    </location>
</feature>
<organism evidence="3 4">
    <name type="scientific">Dissophora globulifera</name>
    <dbReference type="NCBI Taxonomy" id="979702"/>
    <lineage>
        <taxon>Eukaryota</taxon>
        <taxon>Fungi</taxon>
        <taxon>Fungi incertae sedis</taxon>
        <taxon>Mucoromycota</taxon>
        <taxon>Mortierellomycotina</taxon>
        <taxon>Mortierellomycetes</taxon>
        <taxon>Mortierellales</taxon>
        <taxon>Mortierellaceae</taxon>
        <taxon>Dissophora</taxon>
    </lineage>
</organism>
<evidence type="ECO:0000256" key="1">
    <source>
        <dbReference type="SAM" id="MobiDB-lite"/>
    </source>
</evidence>
<evidence type="ECO:0000259" key="2">
    <source>
        <dbReference type="SMART" id="SM01272"/>
    </source>
</evidence>
<feature type="compositionally biased region" description="Basic and acidic residues" evidence="1">
    <location>
        <begin position="494"/>
        <end position="510"/>
    </location>
</feature>
<dbReference type="InterPro" id="IPR025852">
    <property type="entry name" value="SM_dom_ATX"/>
</dbReference>
<feature type="compositionally biased region" description="Low complexity" evidence="1">
    <location>
        <begin position="559"/>
        <end position="570"/>
    </location>
</feature>
<feature type="domain" description="LsmAD" evidence="2">
    <location>
        <begin position="209"/>
        <end position="280"/>
    </location>
</feature>
<dbReference type="InterPro" id="IPR045117">
    <property type="entry name" value="ATXN2-like"/>
</dbReference>
<feature type="compositionally biased region" description="Polar residues" evidence="1">
    <location>
        <begin position="373"/>
        <end position="385"/>
    </location>
</feature>
<keyword evidence="4" id="KW-1185">Reference proteome</keyword>
<evidence type="ECO:0000313" key="3">
    <source>
        <dbReference type="EMBL" id="KAG0313890.1"/>
    </source>
</evidence>
<feature type="region of interest" description="Disordered" evidence="1">
    <location>
        <begin position="641"/>
        <end position="661"/>
    </location>
</feature>
<dbReference type="Proteomes" id="UP000738325">
    <property type="component" value="Unassembled WGS sequence"/>
</dbReference>
<accession>A0A9P6UPK6</accession>
<comment type="caution">
    <text evidence="3">The sequence shown here is derived from an EMBL/GenBank/DDBJ whole genome shotgun (WGS) entry which is preliminary data.</text>
</comment>
<feature type="region of interest" description="Disordered" evidence="1">
    <location>
        <begin position="281"/>
        <end position="385"/>
    </location>
</feature>
<protein>
    <recommendedName>
        <fullName evidence="2">LsmAD domain-containing protein</fullName>
    </recommendedName>
</protein>
<dbReference type="AlphaFoldDB" id="A0A9P6UPK6"/>
<dbReference type="PANTHER" id="PTHR12854:SF7">
    <property type="entry name" value="ATAXIN-2 HOMOLOG"/>
    <property type="match status" value="1"/>
</dbReference>
<feature type="compositionally biased region" description="Polar residues" evidence="1">
    <location>
        <begin position="27"/>
        <end position="47"/>
    </location>
</feature>
<dbReference type="Pfam" id="PF14438">
    <property type="entry name" value="SM-ATX"/>
    <property type="match status" value="1"/>
</dbReference>
<gene>
    <name evidence="3" type="ORF">BGZ99_008518</name>
</gene>
<feature type="region of interest" description="Disordered" evidence="1">
    <location>
        <begin position="494"/>
        <end position="578"/>
    </location>
</feature>
<reference evidence="3" key="1">
    <citation type="journal article" date="2020" name="Fungal Divers.">
        <title>Resolving the Mortierellaceae phylogeny through synthesis of multi-gene phylogenetics and phylogenomics.</title>
        <authorList>
            <person name="Vandepol N."/>
            <person name="Liber J."/>
            <person name="Desiro A."/>
            <person name="Na H."/>
            <person name="Kennedy M."/>
            <person name="Barry K."/>
            <person name="Grigoriev I.V."/>
            <person name="Miller A.N."/>
            <person name="O'Donnell K."/>
            <person name="Stajich J.E."/>
            <person name="Bonito G."/>
        </authorList>
    </citation>
    <scope>NUCLEOTIDE SEQUENCE</scope>
    <source>
        <strain evidence="3">REB-010B</strain>
    </source>
</reference>
<proteinExistence type="predicted"/>
<feature type="compositionally biased region" description="Low complexity" evidence="1">
    <location>
        <begin position="649"/>
        <end position="661"/>
    </location>
</feature>
<dbReference type="InterPro" id="IPR009604">
    <property type="entry name" value="LsmAD_domain"/>
</dbReference>
<feature type="region of interest" description="Disordered" evidence="1">
    <location>
        <begin position="145"/>
        <end position="164"/>
    </location>
</feature>
<dbReference type="EMBL" id="JAAAIP010000664">
    <property type="protein sequence ID" value="KAG0313890.1"/>
    <property type="molecule type" value="Genomic_DNA"/>
</dbReference>
<dbReference type="Pfam" id="PF06741">
    <property type="entry name" value="LsmAD"/>
    <property type="match status" value="1"/>
</dbReference>
<name>A0A9P6UPK6_9FUNG</name>
<feature type="compositionally biased region" description="Low complexity" evidence="1">
    <location>
        <begin position="361"/>
        <end position="372"/>
    </location>
</feature>
<dbReference type="OrthoDB" id="2275718at2759"/>